<sequence>MHTLTLDPLFGKQRRSGGAGQQTICPASERTSSAGYDDQAEELYYLDDTTGSFDQDLLYALDAGVRHSVNQALAQAIQPIKHHLLGLVEQQGWVAPPGPQPIGESSLSTNTQASKQVTNPHAADFESLLRNMAREHDYNAGSPKKAVSDPASSSSEHSSEQGDDPPRKHKKKVHHQEAPTPKVLTFEPEDIVHPRSSLWIPPPEVADYLEAHIRHSFDKDIRSRLRSECPRPDFPSKVTETPELDPTLVTFLKKSAKDPKKGIDRAWRGCLDKLLDISGPLTKILELAFQAKESGEPINPDFLRRLHSLRCKDLDMEMRETPNEPECLTCHTDSHIDIYEFPSHLTSQFHLFPKWHLPVKIAATLSLLTFIYTFFREVLHPFLTANKNEFYRIPILVINKVLPVVAVTLLALVFLPGLFAACLQLQHGTKYRRFPQWLDKWMLARKQFGLLSFFFAAMHAIYSLCYPMRRSYRYKLLNWAYQQVKQQKENAWIEHDVWRMEIYVCLGILALAILAIQAVASIPSVSNSLSWREFQFIQSKMGYFALLLGTAHALVFAWNKWADVNQFIWYTPPTFMLAVLLPLLVLLCKGIFLFPCLNKRLLKIRTGWETKKETTNQQSTFKL</sequence>
<evidence type="ECO:0000256" key="6">
    <source>
        <dbReference type="SAM" id="MobiDB-lite"/>
    </source>
</evidence>
<name>A0AAV7MAM7_PLEWA</name>
<feature type="transmembrane region" description="Helical" evidence="7">
    <location>
        <begin position="448"/>
        <end position="469"/>
    </location>
</feature>
<keyword evidence="3 7" id="KW-0812">Transmembrane</keyword>
<evidence type="ECO:0000313" key="9">
    <source>
        <dbReference type="EMBL" id="KAJ1100801.1"/>
    </source>
</evidence>
<feature type="transmembrane region" description="Helical" evidence="7">
    <location>
        <begin position="541"/>
        <end position="562"/>
    </location>
</feature>
<dbReference type="GO" id="GO:0005768">
    <property type="term" value="C:endosome"/>
    <property type="evidence" value="ECO:0007669"/>
    <property type="project" value="TreeGrafter"/>
</dbReference>
<feature type="region of interest" description="Disordered" evidence="6">
    <location>
        <begin position="138"/>
        <end position="182"/>
    </location>
</feature>
<evidence type="ECO:0000256" key="4">
    <source>
        <dbReference type="ARBA" id="ARBA00022989"/>
    </source>
</evidence>
<feature type="compositionally biased region" description="Basic and acidic residues" evidence="6">
    <location>
        <begin position="157"/>
        <end position="166"/>
    </location>
</feature>
<evidence type="ECO:0000256" key="3">
    <source>
        <dbReference type="ARBA" id="ARBA00022692"/>
    </source>
</evidence>
<keyword evidence="4 7" id="KW-1133">Transmembrane helix</keyword>
<keyword evidence="10" id="KW-1185">Reference proteome</keyword>
<proteinExistence type="inferred from homology"/>
<comment type="caution">
    <text evidence="9">The sequence shown here is derived from an EMBL/GenBank/DDBJ whole genome shotgun (WGS) entry which is preliminary data.</text>
</comment>
<dbReference type="Proteomes" id="UP001066276">
    <property type="component" value="Chromosome 10"/>
</dbReference>
<feature type="compositionally biased region" description="Polar residues" evidence="6">
    <location>
        <begin position="103"/>
        <end position="117"/>
    </location>
</feature>
<feature type="transmembrane region" description="Helical" evidence="7">
    <location>
        <begin position="395"/>
        <end position="423"/>
    </location>
</feature>
<accession>A0AAV7MAM7</accession>
<dbReference type="PANTHER" id="PTHR14239:SF3">
    <property type="entry name" value="METALLOREDUCTASE STEAP1-RELATED"/>
    <property type="match status" value="1"/>
</dbReference>
<comment type="subcellular location">
    <subcellularLocation>
        <location evidence="1">Membrane</location>
        <topology evidence="1">Multi-pass membrane protein</topology>
    </subcellularLocation>
</comment>
<evidence type="ECO:0000256" key="1">
    <source>
        <dbReference type="ARBA" id="ARBA00004141"/>
    </source>
</evidence>
<feature type="compositionally biased region" description="Polar residues" evidence="6">
    <location>
        <begin position="21"/>
        <end position="34"/>
    </location>
</feature>
<evidence type="ECO:0000259" key="8">
    <source>
        <dbReference type="Pfam" id="PF01794"/>
    </source>
</evidence>
<organism evidence="9 10">
    <name type="scientific">Pleurodeles waltl</name>
    <name type="common">Iberian ribbed newt</name>
    <dbReference type="NCBI Taxonomy" id="8319"/>
    <lineage>
        <taxon>Eukaryota</taxon>
        <taxon>Metazoa</taxon>
        <taxon>Chordata</taxon>
        <taxon>Craniata</taxon>
        <taxon>Vertebrata</taxon>
        <taxon>Euteleostomi</taxon>
        <taxon>Amphibia</taxon>
        <taxon>Batrachia</taxon>
        <taxon>Caudata</taxon>
        <taxon>Salamandroidea</taxon>
        <taxon>Salamandridae</taxon>
        <taxon>Pleurodelinae</taxon>
        <taxon>Pleurodeles</taxon>
    </lineage>
</organism>
<evidence type="ECO:0000256" key="7">
    <source>
        <dbReference type="SAM" id="Phobius"/>
    </source>
</evidence>
<feature type="compositionally biased region" description="Low complexity" evidence="6">
    <location>
        <begin position="142"/>
        <end position="156"/>
    </location>
</feature>
<dbReference type="EMBL" id="JANPWB010000014">
    <property type="protein sequence ID" value="KAJ1100801.1"/>
    <property type="molecule type" value="Genomic_DNA"/>
</dbReference>
<feature type="transmembrane region" description="Helical" evidence="7">
    <location>
        <begin position="574"/>
        <end position="597"/>
    </location>
</feature>
<evidence type="ECO:0000256" key="5">
    <source>
        <dbReference type="ARBA" id="ARBA00023136"/>
    </source>
</evidence>
<feature type="domain" description="Ferric oxidoreductase" evidence="8">
    <location>
        <begin position="404"/>
        <end position="548"/>
    </location>
</feature>
<keyword evidence="5 7" id="KW-0472">Membrane</keyword>
<feature type="region of interest" description="Disordered" evidence="6">
    <location>
        <begin position="95"/>
        <end position="117"/>
    </location>
</feature>
<dbReference type="GO" id="GO:0005886">
    <property type="term" value="C:plasma membrane"/>
    <property type="evidence" value="ECO:0007669"/>
    <property type="project" value="TreeGrafter"/>
</dbReference>
<protein>
    <recommendedName>
        <fullName evidence="8">Ferric oxidoreductase domain-containing protein</fullName>
    </recommendedName>
</protein>
<dbReference type="AlphaFoldDB" id="A0AAV7MAM7"/>
<dbReference type="InterPro" id="IPR013130">
    <property type="entry name" value="Fe3_Rdtase_TM_dom"/>
</dbReference>
<reference evidence="9" key="1">
    <citation type="journal article" date="2022" name="bioRxiv">
        <title>Sequencing and chromosome-scale assembly of the giantPleurodeles waltlgenome.</title>
        <authorList>
            <person name="Brown T."/>
            <person name="Elewa A."/>
            <person name="Iarovenko S."/>
            <person name="Subramanian E."/>
            <person name="Araus A.J."/>
            <person name="Petzold A."/>
            <person name="Susuki M."/>
            <person name="Suzuki K.-i.T."/>
            <person name="Hayashi T."/>
            <person name="Toyoda A."/>
            <person name="Oliveira C."/>
            <person name="Osipova E."/>
            <person name="Leigh N.D."/>
            <person name="Simon A."/>
            <person name="Yun M.H."/>
        </authorList>
    </citation>
    <scope>NUCLEOTIDE SEQUENCE</scope>
    <source>
        <strain evidence="9">20211129_DDA</strain>
        <tissue evidence="9">Liver</tissue>
    </source>
</reference>
<evidence type="ECO:0000256" key="2">
    <source>
        <dbReference type="ARBA" id="ARBA00007729"/>
    </source>
</evidence>
<gene>
    <name evidence="9" type="ORF">NDU88_005876</name>
</gene>
<comment type="similarity">
    <text evidence="2">Belongs to the STEAP family.</text>
</comment>
<feature type="transmembrane region" description="Helical" evidence="7">
    <location>
        <begin position="500"/>
        <end position="520"/>
    </location>
</feature>
<dbReference type="Pfam" id="PF01794">
    <property type="entry name" value="Ferric_reduct"/>
    <property type="match status" value="1"/>
</dbReference>
<dbReference type="InterPro" id="IPR051267">
    <property type="entry name" value="STEAP_metalloreductase"/>
</dbReference>
<evidence type="ECO:0000313" key="10">
    <source>
        <dbReference type="Proteomes" id="UP001066276"/>
    </source>
</evidence>
<dbReference type="PANTHER" id="PTHR14239">
    <property type="entry name" value="DUDULIN-RELATED"/>
    <property type="match status" value="1"/>
</dbReference>
<feature type="region of interest" description="Disordered" evidence="6">
    <location>
        <begin position="1"/>
        <end position="35"/>
    </location>
</feature>